<evidence type="ECO:0000259" key="2">
    <source>
        <dbReference type="Pfam" id="PF07790"/>
    </source>
</evidence>
<comment type="caution">
    <text evidence="3">The sequence shown here is derived from an EMBL/GenBank/DDBJ whole genome shotgun (WGS) entry which is preliminary data.</text>
</comment>
<dbReference type="InterPro" id="IPR012859">
    <property type="entry name" value="Pilin_N_archaeal"/>
</dbReference>
<proteinExistence type="predicted"/>
<evidence type="ECO:0000313" key="4">
    <source>
        <dbReference type="Proteomes" id="UP001141422"/>
    </source>
</evidence>
<keyword evidence="4" id="KW-1185">Reference proteome</keyword>
<name>A0ABT4IDM7_9EURY</name>
<feature type="transmembrane region" description="Helical" evidence="1">
    <location>
        <begin position="6"/>
        <end position="30"/>
    </location>
</feature>
<dbReference type="Pfam" id="PF07790">
    <property type="entry name" value="Pilin_N"/>
    <property type="match status" value="1"/>
</dbReference>
<feature type="domain" description="Archaeal Type IV pilin N-terminal" evidence="2">
    <location>
        <begin position="5"/>
        <end position="80"/>
    </location>
</feature>
<gene>
    <name evidence="3" type="ORF">O0S10_01155</name>
</gene>
<keyword evidence="1" id="KW-0812">Transmembrane</keyword>
<sequence>MTRDSAVSPVVGAMLLLTLVIIFTAVLAAYAGGLAQTPKSAPSVDITAYSSGSGGNFSLIFEHRGGDALAPADCKITTFVDSHEGSFRAVDLVKDSSSWRAGESISTMNRAGTASLLKILEIDLIQYCKTSTPIEIRIYHLPTNSILFKDTILLEEKP</sequence>
<dbReference type="Proteomes" id="UP001141422">
    <property type="component" value="Unassembled WGS sequence"/>
</dbReference>
<keyword evidence="1" id="KW-1133">Transmembrane helix</keyword>
<accession>A0ABT4IDM7</accession>
<keyword evidence="1" id="KW-0472">Membrane</keyword>
<dbReference type="RefSeq" id="WP_268924051.1">
    <property type="nucleotide sequence ID" value="NZ_JAPTGB010000002.1"/>
</dbReference>
<organism evidence="3 4">
    <name type="scientific">Methanocorpusculum petauri</name>
    <dbReference type="NCBI Taxonomy" id="3002863"/>
    <lineage>
        <taxon>Archaea</taxon>
        <taxon>Methanobacteriati</taxon>
        <taxon>Methanobacteriota</taxon>
        <taxon>Stenosarchaea group</taxon>
        <taxon>Methanomicrobia</taxon>
        <taxon>Methanomicrobiales</taxon>
        <taxon>Methanocorpusculaceae</taxon>
        <taxon>Methanocorpusculum</taxon>
    </lineage>
</organism>
<reference evidence="3" key="1">
    <citation type="submission" date="2022-12" db="EMBL/GenBank/DDBJ databases">
        <title>Isolation and characterisation of novel Methanocorpusculum spp. from native Australian herbivores indicates the genus is ancestrally host-associated.</title>
        <authorList>
            <person name="Volmer J.G."/>
            <person name="Soo R.M."/>
            <person name="Evans P.N."/>
            <person name="Hoedt E.C."/>
            <person name="Astorga Alsina A.L."/>
            <person name="Woodcroft B.J."/>
            <person name="Tyson G.W."/>
            <person name="Hugenholtz P."/>
            <person name="Morrison M."/>
        </authorList>
    </citation>
    <scope>NUCLEOTIDE SEQUENCE</scope>
    <source>
        <strain evidence="3">MG</strain>
    </source>
</reference>
<dbReference type="EMBL" id="JAPTGB010000002">
    <property type="protein sequence ID" value="MCZ0859832.1"/>
    <property type="molecule type" value="Genomic_DNA"/>
</dbReference>
<evidence type="ECO:0000313" key="3">
    <source>
        <dbReference type="EMBL" id="MCZ0859832.1"/>
    </source>
</evidence>
<evidence type="ECO:0000256" key="1">
    <source>
        <dbReference type="SAM" id="Phobius"/>
    </source>
</evidence>
<protein>
    <submittedName>
        <fullName evidence="3">Type IV pilin N-terminal domain-containing protein</fullName>
    </submittedName>
</protein>